<keyword evidence="3" id="KW-1185">Reference proteome</keyword>
<proteinExistence type="predicted"/>
<feature type="compositionally biased region" description="Polar residues" evidence="1">
    <location>
        <begin position="217"/>
        <end position="229"/>
    </location>
</feature>
<evidence type="ECO:0000313" key="2">
    <source>
        <dbReference type="EMBL" id="KAL1885024.1"/>
    </source>
</evidence>
<organism evidence="2 3">
    <name type="scientific">Paecilomyces lecythidis</name>
    <dbReference type="NCBI Taxonomy" id="3004212"/>
    <lineage>
        <taxon>Eukaryota</taxon>
        <taxon>Fungi</taxon>
        <taxon>Dikarya</taxon>
        <taxon>Ascomycota</taxon>
        <taxon>Pezizomycotina</taxon>
        <taxon>Eurotiomycetes</taxon>
        <taxon>Eurotiomycetidae</taxon>
        <taxon>Eurotiales</taxon>
        <taxon>Thermoascaceae</taxon>
        <taxon>Paecilomyces</taxon>
    </lineage>
</organism>
<dbReference type="Proteomes" id="UP001583193">
    <property type="component" value="Unassembled WGS sequence"/>
</dbReference>
<feature type="region of interest" description="Disordered" evidence="1">
    <location>
        <begin position="157"/>
        <end position="188"/>
    </location>
</feature>
<evidence type="ECO:0000313" key="3">
    <source>
        <dbReference type="Proteomes" id="UP001583193"/>
    </source>
</evidence>
<feature type="region of interest" description="Disordered" evidence="1">
    <location>
        <begin position="202"/>
        <end position="229"/>
    </location>
</feature>
<evidence type="ECO:0000256" key="1">
    <source>
        <dbReference type="SAM" id="MobiDB-lite"/>
    </source>
</evidence>
<accession>A0ABR3Y9P4</accession>
<name>A0ABR3Y9P4_9EURO</name>
<comment type="caution">
    <text evidence="2">The sequence shown here is derived from an EMBL/GenBank/DDBJ whole genome shotgun (WGS) entry which is preliminary data.</text>
</comment>
<protein>
    <submittedName>
        <fullName evidence="2">Uncharacterized protein</fullName>
    </submittedName>
</protein>
<feature type="compositionally biased region" description="Low complexity" evidence="1">
    <location>
        <begin position="157"/>
        <end position="168"/>
    </location>
</feature>
<feature type="region of interest" description="Disordered" evidence="1">
    <location>
        <begin position="1"/>
        <end position="64"/>
    </location>
</feature>
<reference evidence="2 3" key="1">
    <citation type="journal article" date="2024" name="IMA Fungus">
        <title>IMA Genome - F19 : A genome assembly and annotation guide to empower mycologists, including annotated draft genome sequences of Ceratocystis pirilliformis, Diaporthe australafricana, Fusarium ophioides, Paecilomyces lecythidis, and Sporothrix stenoceras.</title>
        <authorList>
            <person name="Aylward J."/>
            <person name="Wilson A.M."/>
            <person name="Visagie C.M."/>
            <person name="Spraker J."/>
            <person name="Barnes I."/>
            <person name="Buitendag C."/>
            <person name="Ceriani C."/>
            <person name="Del Mar Angel L."/>
            <person name="du Plessis D."/>
            <person name="Fuchs T."/>
            <person name="Gasser K."/>
            <person name="Kramer D."/>
            <person name="Li W."/>
            <person name="Munsamy K."/>
            <person name="Piso A."/>
            <person name="Price J.L."/>
            <person name="Sonnekus B."/>
            <person name="Thomas C."/>
            <person name="van der Nest A."/>
            <person name="van Dijk A."/>
            <person name="van Heerden A."/>
            <person name="van Vuuren N."/>
            <person name="Yilmaz N."/>
            <person name="Duong T.A."/>
            <person name="van der Merwe N.A."/>
            <person name="Wingfield M.J."/>
            <person name="Wingfield B.D."/>
        </authorList>
    </citation>
    <scope>NUCLEOTIDE SEQUENCE [LARGE SCALE GENOMIC DNA]</scope>
    <source>
        <strain evidence="2 3">CMW 18167</strain>
    </source>
</reference>
<feature type="compositionally biased region" description="Polar residues" evidence="1">
    <location>
        <begin position="49"/>
        <end position="62"/>
    </location>
</feature>
<dbReference type="EMBL" id="JAVDPF010000003">
    <property type="protein sequence ID" value="KAL1885024.1"/>
    <property type="molecule type" value="Genomic_DNA"/>
</dbReference>
<feature type="compositionally biased region" description="Low complexity" evidence="1">
    <location>
        <begin position="29"/>
        <end position="40"/>
    </location>
</feature>
<gene>
    <name evidence="2" type="ORF">Plec18167_001681</name>
</gene>
<sequence>MGPMLYNSASDGPAVVLPPSQNHPFAQFPSHAAPGAASGSLQGFAPSPSAWTTSWNGPQQNPFKLDATHTWKPASSAPSGYTNVSRKRTRSDFIDDGNDDSYGNAGAVAPAPAPEPVPEEEPIYGEGMVLLNPRTGLALSAESQTGTWYEETVEKTVASAPPVSSRSATLRADASDIPSRKSQRLDVSAPGFDDITLSTIQQRLQSSTNEEEHRRTLNASSSGSPNEPQIDNFTQLLGISWQKVNHDGDMAPAVRGWEKYIDNHYARHLQGAHILLKNRSMNAYLVAARSLTQATTSASGSSASSFYLFGDDLAEGQLVGSNWESCLQNLRSTPIAFEGTEVLRATEKTPDPLVESQATPMNGFAYHSNAATQVSPAGNVGFGNENGGLNAGVGMGTGMDIDM</sequence>